<protein>
    <recommendedName>
        <fullName evidence="2">VPS9 domain-containing protein</fullName>
    </recommendedName>
</protein>
<dbReference type="OrthoDB" id="10264848at2759"/>
<dbReference type="GO" id="GO:0030139">
    <property type="term" value="C:endocytic vesicle"/>
    <property type="evidence" value="ECO:0007669"/>
    <property type="project" value="TreeGrafter"/>
</dbReference>
<dbReference type="Pfam" id="PF02204">
    <property type="entry name" value="VPS9"/>
    <property type="match status" value="1"/>
</dbReference>
<feature type="compositionally biased region" description="Low complexity" evidence="1">
    <location>
        <begin position="58"/>
        <end position="74"/>
    </location>
</feature>
<dbReference type="GO" id="GO:0005829">
    <property type="term" value="C:cytosol"/>
    <property type="evidence" value="ECO:0007669"/>
    <property type="project" value="TreeGrafter"/>
</dbReference>
<feature type="compositionally biased region" description="Low complexity" evidence="1">
    <location>
        <begin position="87"/>
        <end position="102"/>
    </location>
</feature>
<gene>
    <name evidence="3" type="ORF">EMPS_04374</name>
</gene>
<evidence type="ECO:0000313" key="3">
    <source>
        <dbReference type="EMBL" id="GJJ72017.1"/>
    </source>
</evidence>
<feature type="region of interest" description="Disordered" evidence="1">
    <location>
        <begin position="553"/>
        <end position="582"/>
    </location>
</feature>
<feature type="compositionally biased region" description="Low complexity" evidence="1">
    <location>
        <begin position="31"/>
        <end position="42"/>
    </location>
</feature>
<dbReference type="AlphaFoldDB" id="A0A9P3H950"/>
<feature type="region of interest" description="Disordered" evidence="1">
    <location>
        <begin position="1"/>
        <end position="131"/>
    </location>
</feature>
<name>A0A9P3H950_9FUNG</name>
<dbReference type="GO" id="GO:0016192">
    <property type="term" value="P:vesicle-mediated transport"/>
    <property type="evidence" value="ECO:0007669"/>
    <property type="project" value="InterPro"/>
</dbReference>
<reference evidence="3" key="2">
    <citation type="journal article" date="2022" name="Microbiol. Resour. Announc.">
        <title>Whole-Genome Sequence of Entomortierella parvispora E1425, a Mucoromycotan Fungus Associated with Burkholderiaceae-Related Endosymbiotic Bacteria.</title>
        <authorList>
            <person name="Herlambang A."/>
            <person name="Guo Y."/>
            <person name="Takashima Y."/>
            <person name="Narisawa K."/>
            <person name="Ohta H."/>
            <person name="Nishizawa T."/>
        </authorList>
    </citation>
    <scope>NUCLEOTIDE SEQUENCE</scope>
    <source>
        <strain evidence="3">E1425</strain>
    </source>
</reference>
<evidence type="ECO:0000313" key="4">
    <source>
        <dbReference type="Proteomes" id="UP000827284"/>
    </source>
</evidence>
<dbReference type="Gene3D" id="1.20.1050.80">
    <property type="entry name" value="VPS9 domain"/>
    <property type="match status" value="2"/>
</dbReference>
<accession>A0A9P3H950</accession>
<dbReference type="SUPFAM" id="SSF109993">
    <property type="entry name" value="VPS9 domain"/>
    <property type="match status" value="1"/>
</dbReference>
<evidence type="ECO:0000259" key="2">
    <source>
        <dbReference type="PROSITE" id="PS51205"/>
    </source>
</evidence>
<feature type="region of interest" description="Disordered" evidence="1">
    <location>
        <begin position="621"/>
        <end position="658"/>
    </location>
</feature>
<dbReference type="GO" id="GO:0005085">
    <property type="term" value="F:guanyl-nucleotide exchange factor activity"/>
    <property type="evidence" value="ECO:0007669"/>
    <property type="project" value="InterPro"/>
</dbReference>
<feature type="domain" description="VPS9" evidence="2">
    <location>
        <begin position="459"/>
        <end position="786"/>
    </location>
</feature>
<dbReference type="InterPro" id="IPR003123">
    <property type="entry name" value="VPS9"/>
</dbReference>
<sequence length="994" mass="107444">MSTSHPLGAHGDGSSDALEQGDSSDSKDASSEVSGDPLLSPSPSLPPASFSRRAATVSSGSPSPSTSSPFPGLPARRTSGASNSARPSILSKDSSFFSSPILGRRIPSTTEGTRERSGSIQNEEPTAKDVSLMSQGTQAYAMLKRIQEHPIELADIIRLLVTKKAILILPTCPVAAEEQTPNRMYYEDHVIIPESNHGESLFVTLSGMRGILRPASSSITMLGMTSGQDTGTLVSDASGPTKRSFFDNISKSVDASSSEEANENSASHLELKLVNSSKRPVVIFVESVGSVHALLLDHPVVRQEGDVAPTPIVPLMTSSTAGTSTTTVSLMDRAAARRTASSAGSSVRSASLYEDTGDLPKLPKIATDLPLEWDSMVRGLESMAVKLKRNPLLNPDRYANELQRKYDEVRERFEVYGSASGMNHRWSDQDYDEVQQWVEAWLCRELYHTLFAQPGSVDFLHDEQLQAKIAALNFLDLSLEHLGFVLEHPEDVAHIADVVREGGVEMQKLALVKSPTDKMNVILSSHRVVVNALNREPAVQELITKVEEAKKEIQAESGDGSEASKLSTAKETEIKSSINSKRTSMPKILMDGVIPRANSDVSLSGARSPKIMMDEGFERPFSLDEKNDETEEPPLTSNKIPEEENPKTDNTVDEVDPASVELPKSPALEEPAGVSMVLPKTTVENTDGDTQEEIVVADSASASGAVFATEKPTAIQSTRKQYSADVLLPLLIFSVVKSNPPMLISNLRYIQRFKVQDHLTGELAYCLTNMMAVVSFLENLDPHTLGLSSDIRVLSDMSDIQVNPGKPTPTPLINFQEGLDQTKALSHKVSQDIVGVAEEGIKEGIKVISDVVQDYSKFWGRFTNSGSGGNILNRNGSGANNKRSISAASSLAATVTAANVTTASADPASGLISPALLTKNVSTVNVDSKPGENSSTQDLSERNRVLDILRASEGPQIQFMACTDHEDLRICDVKSLLQDYQRIGKLLEEMRRQV</sequence>
<reference evidence="3" key="1">
    <citation type="submission" date="2021-11" db="EMBL/GenBank/DDBJ databases">
        <authorList>
            <person name="Herlambang A."/>
            <person name="Guo Y."/>
            <person name="Takashima Y."/>
            <person name="Nishizawa T."/>
        </authorList>
    </citation>
    <scope>NUCLEOTIDE SEQUENCE</scope>
    <source>
        <strain evidence="3">E1425</strain>
    </source>
</reference>
<comment type="caution">
    <text evidence="3">The sequence shown here is derived from an EMBL/GenBank/DDBJ whole genome shotgun (WGS) entry which is preliminary data.</text>
</comment>
<dbReference type="PANTHER" id="PTHR23101:SF25">
    <property type="entry name" value="GTPASE-ACTIVATING PROTEIN AND VPS9 DOMAIN-CONTAINING PROTEIN 1"/>
    <property type="match status" value="1"/>
</dbReference>
<dbReference type="PROSITE" id="PS51205">
    <property type="entry name" value="VPS9"/>
    <property type="match status" value="1"/>
</dbReference>
<evidence type="ECO:0000256" key="1">
    <source>
        <dbReference type="SAM" id="MobiDB-lite"/>
    </source>
</evidence>
<dbReference type="GO" id="GO:0031267">
    <property type="term" value="F:small GTPase binding"/>
    <property type="evidence" value="ECO:0007669"/>
    <property type="project" value="TreeGrafter"/>
</dbReference>
<proteinExistence type="predicted"/>
<dbReference type="Proteomes" id="UP000827284">
    <property type="component" value="Unassembled WGS sequence"/>
</dbReference>
<dbReference type="SMART" id="SM00167">
    <property type="entry name" value="VPS9"/>
    <property type="match status" value="1"/>
</dbReference>
<dbReference type="PANTHER" id="PTHR23101">
    <property type="entry name" value="RAB GDP/GTP EXCHANGE FACTOR"/>
    <property type="match status" value="1"/>
</dbReference>
<keyword evidence="4" id="KW-1185">Reference proteome</keyword>
<dbReference type="InterPro" id="IPR045046">
    <property type="entry name" value="Vps9-like"/>
</dbReference>
<organism evidence="3 4">
    <name type="scientific">Entomortierella parvispora</name>
    <dbReference type="NCBI Taxonomy" id="205924"/>
    <lineage>
        <taxon>Eukaryota</taxon>
        <taxon>Fungi</taxon>
        <taxon>Fungi incertae sedis</taxon>
        <taxon>Mucoromycota</taxon>
        <taxon>Mortierellomycotina</taxon>
        <taxon>Mortierellomycetes</taxon>
        <taxon>Mortierellales</taxon>
        <taxon>Mortierellaceae</taxon>
        <taxon>Entomortierella</taxon>
    </lineage>
</organism>
<dbReference type="EMBL" id="BQFW01000006">
    <property type="protein sequence ID" value="GJJ72017.1"/>
    <property type="molecule type" value="Genomic_DNA"/>
</dbReference>
<dbReference type="InterPro" id="IPR037191">
    <property type="entry name" value="VPS9_dom_sf"/>
</dbReference>